<evidence type="ECO:0000256" key="1">
    <source>
        <dbReference type="SAM" id="MobiDB-lite"/>
    </source>
</evidence>
<reference evidence="3" key="1">
    <citation type="submission" date="2023-06" db="EMBL/GenBank/DDBJ databases">
        <title>Genome-scale phylogeny and comparative genomics of the fungal order Sordariales.</title>
        <authorList>
            <consortium name="Lawrence Berkeley National Laboratory"/>
            <person name="Hensen N."/>
            <person name="Bonometti L."/>
            <person name="Westerberg I."/>
            <person name="Brannstrom I.O."/>
            <person name="Guillou S."/>
            <person name="Cros-Aarteil S."/>
            <person name="Calhoun S."/>
            <person name="Haridas S."/>
            <person name="Kuo A."/>
            <person name="Mondo S."/>
            <person name="Pangilinan J."/>
            <person name="Riley R."/>
            <person name="Labutti K."/>
            <person name="Andreopoulos B."/>
            <person name="Lipzen A."/>
            <person name="Chen C."/>
            <person name="Yanf M."/>
            <person name="Daum C."/>
            <person name="Ng V."/>
            <person name="Clum A."/>
            <person name="Steindorff A."/>
            <person name="Ohm R."/>
            <person name="Martin F."/>
            <person name="Silar P."/>
            <person name="Natvig D."/>
            <person name="Lalanne C."/>
            <person name="Gautier V."/>
            <person name="Ament-Velasquez S.L."/>
            <person name="Kruys A."/>
            <person name="Hutchinson M.I."/>
            <person name="Powell A.J."/>
            <person name="Barry K."/>
            <person name="Miller A.N."/>
            <person name="Grigoriev I.V."/>
            <person name="Debuchy R."/>
            <person name="Gladieux P."/>
            <person name="Thoren M.H."/>
            <person name="Johannesson H."/>
        </authorList>
    </citation>
    <scope>NUCLEOTIDE SEQUENCE</scope>
    <source>
        <strain evidence="3">SMH4607-1</strain>
    </source>
</reference>
<feature type="compositionally biased region" description="Basic and acidic residues" evidence="1">
    <location>
        <begin position="290"/>
        <end position="300"/>
    </location>
</feature>
<feature type="region of interest" description="Disordered" evidence="1">
    <location>
        <begin position="257"/>
        <end position="307"/>
    </location>
</feature>
<feature type="compositionally biased region" description="Basic and acidic residues" evidence="1">
    <location>
        <begin position="257"/>
        <end position="272"/>
    </location>
</feature>
<dbReference type="AlphaFoldDB" id="A0AA39ZXW1"/>
<protein>
    <recommendedName>
        <fullName evidence="2">HNH nuclease domain-containing protein</fullName>
    </recommendedName>
</protein>
<feature type="region of interest" description="Disordered" evidence="1">
    <location>
        <begin position="78"/>
        <end position="97"/>
    </location>
</feature>
<comment type="caution">
    <text evidence="3">The sequence shown here is derived from an EMBL/GenBank/DDBJ whole genome shotgun (WGS) entry which is preliminary data.</text>
</comment>
<name>A0AA39ZXW1_9PEZI</name>
<gene>
    <name evidence="3" type="ORF">B0H67DRAFT_637783</name>
</gene>
<dbReference type="EMBL" id="JAUKUA010000007">
    <property type="protein sequence ID" value="KAK0705611.1"/>
    <property type="molecule type" value="Genomic_DNA"/>
</dbReference>
<organism evidence="3 4">
    <name type="scientific">Lasiosphaeris hirsuta</name>
    <dbReference type="NCBI Taxonomy" id="260670"/>
    <lineage>
        <taxon>Eukaryota</taxon>
        <taxon>Fungi</taxon>
        <taxon>Dikarya</taxon>
        <taxon>Ascomycota</taxon>
        <taxon>Pezizomycotina</taxon>
        <taxon>Sordariomycetes</taxon>
        <taxon>Sordariomycetidae</taxon>
        <taxon>Sordariales</taxon>
        <taxon>Lasiosphaeriaceae</taxon>
        <taxon>Lasiosphaeris</taxon>
    </lineage>
</organism>
<keyword evidence="4" id="KW-1185">Reference proteome</keyword>
<sequence length="307" mass="33559">MLSNATAFAMFMIAPLLEIRNFLQIVRDSPLPTAIIRGTLAVTPVGIRAYLPKSRSSEGVAGPLGTVPAVFLNEPRMPVPSGSGTRSGFSDRGSEKSTAWRRMFENADITQSAKNGISMSHQIHFWFDNARFALKPLSETPEGVVVQWHWLKRSILKPLTYIRPNEDILHQAGVMDQNWGDNLAHRESGMRIRTGQTFLLRADKPEDKPSWDLQCVAALCGAADVTDDYYDYEDPDERCCDEAVAAKQRAILAEYEEGRDKAKVVNQEKGKGVDQGGTKQAKAPSNPDSKSSDGHGKPGDSDGGGAA</sequence>
<evidence type="ECO:0000259" key="2">
    <source>
        <dbReference type="Pfam" id="PF13391"/>
    </source>
</evidence>
<dbReference type="InterPro" id="IPR003615">
    <property type="entry name" value="HNH_nuc"/>
</dbReference>
<dbReference type="Pfam" id="PF13391">
    <property type="entry name" value="HNH_2"/>
    <property type="match status" value="1"/>
</dbReference>
<evidence type="ECO:0000313" key="4">
    <source>
        <dbReference type="Proteomes" id="UP001172102"/>
    </source>
</evidence>
<evidence type="ECO:0000313" key="3">
    <source>
        <dbReference type="EMBL" id="KAK0705611.1"/>
    </source>
</evidence>
<dbReference type="Proteomes" id="UP001172102">
    <property type="component" value="Unassembled WGS sequence"/>
</dbReference>
<accession>A0AA39ZXW1</accession>
<feature type="domain" description="HNH nuclease" evidence="2">
    <location>
        <begin position="97"/>
        <end position="134"/>
    </location>
</feature>
<proteinExistence type="predicted"/>